<evidence type="ECO:0000259" key="2">
    <source>
        <dbReference type="Pfam" id="PF00578"/>
    </source>
</evidence>
<feature type="domain" description="Alkyl hydroperoxide reductase subunit C/ Thiol specific antioxidant" evidence="2">
    <location>
        <begin position="55"/>
        <end position="172"/>
    </location>
</feature>
<sequence>MRSVWIVLALLSLPVVAGAQGVDKYPAGTPVPVVRPYTEGGTLPVPHRSIGSVGVGERAPDFELESASGGKRHLSDWRGSWVALWFGSRAPSIAAADTLARAVAPDGVAVLMIAAERSGMLRGWLDRNPGAMVTLLSDAMRDIACEYGAFDATRGHSTPGFVLVDADGVVRVAVVGVALGADDARRMVQIAKTSL</sequence>
<reference evidence="3" key="1">
    <citation type="submission" date="2020-07" db="EMBL/GenBank/DDBJ databases">
        <title>Huge and variable diversity of episymbiotic CPR bacteria and DPANN archaea in groundwater ecosystems.</title>
        <authorList>
            <person name="He C.Y."/>
            <person name="Keren R."/>
            <person name="Whittaker M."/>
            <person name="Farag I.F."/>
            <person name="Doudna J."/>
            <person name="Cate J.H.D."/>
            <person name="Banfield J.F."/>
        </authorList>
    </citation>
    <scope>NUCLEOTIDE SEQUENCE</scope>
    <source>
        <strain evidence="3">NC_groundwater_1813_Pr3_B-0.1um_71_17</strain>
    </source>
</reference>
<comment type="caution">
    <text evidence="3">The sequence shown here is derived from an EMBL/GenBank/DDBJ whole genome shotgun (WGS) entry which is preliminary data.</text>
</comment>
<evidence type="ECO:0000313" key="3">
    <source>
        <dbReference type="EMBL" id="MBI5169424.1"/>
    </source>
</evidence>
<feature type="chain" id="PRO_5037713363" evidence="1">
    <location>
        <begin position="20"/>
        <end position="195"/>
    </location>
</feature>
<dbReference type="Gene3D" id="3.40.30.10">
    <property type="entry name" value="Glutaredoxin"/>
    <property type="match status" value="1"/>
</dbReference>
<keyword evidence="1" id="KW-0732">Signal</keyword>
<dbReference type="InterPro" id="IPR036249">
    <property type="entry name" value="Thioredoxin-like_sf"/>
</dbReference>
<dbReference type="GO" id="GO:0016209">
    <property type="term" value="F:antioxidant activity"/>
    <property type="evidence" value="ECO:0007669"/>
    <property type="project" value="InterPro"/>
</dbReference>
<dbReference type="GO" id="GO:0016491">
    <property type="term" value="F:oxidoreductase activity"/>
    <property type="evidence" value="ECO:0007669"/>
    <property type="project" value="InterPro"/>
</dbReference>
<gene>
    <name evidence="3" type="ORF">HZA61_08055</name>
</gene>
<dbReference type="Pfam" id="PF00578">
    <property type="entry name" value="AhpC-TSA"/>
    <property type="match status" value="1"/>
</dbReference>
<evidence type="ECO:0000313" key="4">
    <source>
        <dbReference type="Proteomes" id="UP000696931"/>
    </source>
</evidence>
<protein>
    <submittedName>
        <fullName evidence="3">Redoxin domain-containing protein</fullName>
    </submittedName>
</protein>
<dbReference type="EMBL" id="JACRIW010000052">
    <property type="protein sequence ID" value="MBI5169424.1"/>
    <property type="molecule type" value="Genomic_DNA"/>
</dbReference>
<dbReference type="InterPro" id="IPR000866">
    <property type="entry name" value="AhpC/TSA"/>
</dbReference>
<dbReference type="SUPFAM" id="SSF52833">
    <property type="entry name" value="Thioredoxin-like"/>
    <property type="match status" value="1"/>
</dbReference>
<feature type="signal peptide" evidence="1">
    <location>
        <begin position="1"/>
        <end position="19"/>
    </location>
</feature>
<accession>A0A933WAM2</accession>
<name>A0A933WAM2_UNCEI</name>
<evidence type="ECO:0000256" key="1">
    <source>
        <dbReference type="SAM" id="SignalP"/>
    </source>
</evidence>
<dbReference type="AlphaFoldDB" id="A0A933WAM2"/>
<organism evidence="3 4">
    <name type="scientific">Eiseniibacteriota bacterium</name>
    <dbReference type="NCBI Taxonomy" id="2212470"/>
    <lineage>
        <taxon>Bacteria</taxon>
        <taxon>Candidatus Eiseniibacteriota</taxon>
    </lineage>
</organism>
<proteinExistence type="predicted"/>
<dbReference type="Proteomes" id="UP000696931">
    <property type="component" value="Unassembled WGS sequence"/>
</dbReference>